<keyword evidence="3" id="KW-0337">GPI-anchor biosynthesis</keyword>
<dbReference type="PANTHER" id="PTHR48067:SF1">
    <property type="entry name" value="GPI-ANCHOR TRANSAMIDASE"/>
    <property type="match status" value="1"/>
</dbReference>
<dbReference type="GO" id="GO:0016255">
    <property type="term" value="P:attachment of GPI anchor to protein"/>
    <property type="evidence" value="ECO:0007669"/>
    <property type="project" value="InterPro"/>
</dbReference>
<dbReference type="InterPro" id="IPR029058">
    <property type="entry name" value="AB_hydrolase_fold"/>
</dbReference>
<dbReference type="PANTHER" id="PTHR48067">
    <property type="entry name" value="GPI-ANCHOR TRANSAMIDASE"/>
    <property type="match status" value="1"/>
</dbReference>
<dbReference type="Gene3D" id="3.40.50.1460">
    <property type="match status" value="1"/>
</dbReference>
<dbReference type="GO" id="GO:0003923">
    <property type="term" value="F:GPI-anchor transamidase activity"/>
    <property type="evidence" value="ECO:0007669"/>
    <property type="project" value="InterPro"/>
</dbReference>
<evidence type="ECO:0000256" key="2">
    <source>
        <dbReference type="ARBA" id="ARBA00009941"/>
    </source>
</evidence>
<dbReference type="InterPro" id="IPR001096">
    <property type="entry name" value="Peptidase_C13"/>
</dbReference>
<organism evidence="5 6">
    <name type="scientific">Hermanssonia centrifuga</name>
    <dbReference type="NCBI Taxonomy" id="98765"/>
    <lineage>
        <taxon>Eukaryota</taxon>
        <taxon>Fungi</taxon>
        <taxon>Dikarya</taxon>
        <taxon>Basidiomycota</taxon>
        <taxon>Agaricomycotina</taxon>
        <taxon>Agaricomycetes</taxon>
        <taxon>Polyporales</taxon>
        <taxon>Meruliaceae</taxon>
        <taxon>Hermanssonia</taxon>
    </lineage>
</organism>
<dbReference type="GO" id="GO:0006506">
    <property type="term" value="P:GPI anchor biosynthetic process"/>
    <property type="evidence" value="ECO:0007669"/>
    <property type="project" value="UniProtKB-UniPathway"/>
</dbReference>
<sequence length="490" mass="55681">MLLECMHIYHHPSNITNSILACNSRNRFPGCVYANAGRHLDLYGDNIEVDYRGYEVTVENFLRVLTGRMDPSVPRSKRLLTDDRSNIFVYMTGHGGNEFLKFQDNEEISAFDIADAFEQMWQKKRYNEIFFMIDTCQANTMYSKFYSPHILATGSSEINENSYSHENDNDVGVAVIDSYTHHILEFMEGIDKTSQISMQDLFDTYNYDKIHSHPGVRSDLFHRPPLLMPATIGITGTCEMAQRRRKPTEDSGGRAGEGLTLFFAHANGFPKEIWEPTLRDLLEANASANSPLNIAEIWSWEAVNHGDAALVNAEKLGGISALNHPILFSSLILVDPIIRPLRPGAPLISAKHHGRMVTDAIKRRDRWSSRDEALKSFRTSPFFGVWDPAVLDIYVECGLYDLGRDVRLKMPGIQEAIVFSEALTTYETWILAEKLDKRIELMWIMPGRIPAEEIKMKEQLVWRRPANSTNVIIPSAGHLIPQEKPHILGK</sequence>
<proteinExistence type="inferred from homology"/>
<dbReference type="GO" id="GO:0042765">
    <property type="term" value="C:GPI-anchor transamidase complex"/>
    <property type="evidence" value="ECO:0007669"/>
    <property type="project" value="InterPro"/>
</dbReference>
<comment type="pathway">
    <text evidence="1">Glycolipid biosynthesis; glycosylphosphatidylinositol-anchor biosynthesis.</text>
</comment>
<comment type="similarity">
    <text evidence="2">Belongs to the peptidase C13 family.</text>
</comment>
<dbReference type="GO" id="GO:0006508">
    <property type="term" value="P:proteolysis"/>
    <property type="evidence" value="ECO:0007669"/>
    <property type="project" value="InterPro"/>
</dbReference>
<gene>
    <name evidence="5" type="ORF">EW026_g5840</name>
</gene>
<dbReference type="Proteomes" id="UP000309038">
    <property type="component" value="Unassembled WGS sequence"/>
</dbReference>
<accession>A0A4S4KEK5</accession>
<dbReference type="EMBL" id="SGPJ01000280">
    <property type="protein sequence ID" value="THG95887.1"/>
    <property type="molecule type" value="Genomic_DNA"/>
</dbReference>
<evidence type="ECO:0000256" key="1">
    <source>
        <dbReference type="ARBA" id="ARBA00004687"/>
    </source>
</evidence>
<protein>
    <recommendedName>
        <fullName evidence="7">GPI-anchor transamidase</fullName>
    </recommendedName>
</protein>
<keyword evidence="4" id="KW-0732">Signal</keyword>
<dbReference type="AlphaFoldDB" id="A0A4S4KEK5"/>
<evidence type="ECO:0008006" key="7">
    <source>
        <dbReference type="Google" id="ProtNLM"/>
    </source>
</evidence>
<name>A0A4S4KEK5_9APHY</name>
<dbReference type="Gene3D" id="3.40.50.1820">
    <property type="entry name" value="alpha/beta hydrolase"/>
    <property type="match status" value="2"/>
</dbReference>
<dbReference type="Pfam" id="PF01650">
    <property type="entry name" value="Peptidase_C13"/>
    <property type="match status" value="1"/>
</dbReference>
<evidence type="ECO:0000256" key="4">
    <source>
        <dbReference type="ARBA" id="ARBA00022729"/>
    </source>
</evidence>
<comment type="caution">
    <text evidence="5">The sequence shown here is derived from an EMBL/GenBank/DDBJ whole genome shotgun (WGS) entry which is preliminary data.</text>
</comment>
<dbReference type="SUPFAM" id="SSF53474">
    <property type="entry name" value="alpha/beta-Hydrolases"/>
    <property type="match status" value="1"/>
</dbReference>
<keyword evidence="6" id="KW-1185">Reference proteome</keyword>
<evidence type="ECO:0000313" key="6">
    <source>
        <dbReference type="Proteomes" id="UP000309038"/>
    </source>
</evidence>
<dbReference type="PRINTS" id="PR00776">
    <property type="entry name" value="HEMOGLOBNASE"/>
</dbReference>
<dbReference type="InterPro" id="IPR028361">
    <property type="entry name" value="GPI_transamidase"/>
</dbReference>
<dbReference type="UniPathway" id="UPA00196"/>
<reference evidence="5 6" key="1">
    <citation type="submission" date="2019-02" db="EMBL/GenBank/DDBJ databases">
        <title>Genome sequencing of the rare red list fungi Phlebia centrifuga.</title>
        <authorList>
            <person name="Buettner E."/>
            <person name="Kellner H."/>
        </authorList>
    </citation>
    <scope>NUCLEOTIDE SEQUENCE [LARGE SCALE GENOMIC DNA]</scope>
    <source>
        <strain evidence="5 6">DSM 108282</strain>
    </source>
</reference>
<evidence type="ECO:0000256" key="3">
    <source>
        <dbReference type="ARBA" id="ARBA00022502"/>
    </source>
</evidence>
<evidence type="ECO:0000313" key="5">
    <source>
        <dbReference type="EMBL" id="THG95887.1"/>
    </source>
</evidence>